<dbReference type="HOGENOM" id="CLU_000384_42_10_1"/>
<dbReference type="eggNOG" id="KOG0017">
    <property type="taxonomic scope" value="Eukaryota"/>
</dbReference>
<dbReference type="KEGG" id="mbe:MBM_05388"/>
<dbReference type="AlphaFoldDB" id="K1XU10"/>
<protein>
    <submittedName>
        <fullName evidence="1">Retrotransposon nucleocapsid protein</fullName>
    </submittedName>
</protein>
<name>K1XU10_MARBU</name>
<dbReference type="Proteomes" id="UP000006753">
    <property type="component" value="Unassembled WGS sequence"/>
</dbReference>
<reference evidence="1 2" key="1">
    <citation type="journal article" date="2012" name="BMC Genomics">
        <title>Sequencing the genome of Marssonina brunnea reveals fungus-poplar co-evolution.</title>
        <authorList>
            <person name="Zhu S."/>
            <person name="Cao Y.-Z."/>
            <person name="Jiang C."/>
            <person name="Tan B.-Y."/>
            <person name="Wang Z."/>
            <person name="Feng S."/>
            <person name="Zhang L."/>
            <person name="Su X.-H."/>
            <person name="Brejova B."/>
            <person name="Vinar T."/>
            <person name="Xu M."/>
            <person name="Wang M.-X."/>
            <person name="Zhang S.-G."/>
            <person name="Huang M.-R."/>
            <person name="Wu R."/>
            <person name="Zhou Y."/>
        </authorList>
    </citation>
    <scope>NUCLEOTIDE SEQUENCE [LARGE SCALE GENOMIC DNA]</scope>
    <source>
        <strain evidence="1 2">MB_m1</strain>
    </source>
</reference>
<dbReference type="PANTHER" id="PTHR24559">
    <property type="entry name" value="TRANSPOSON TY3-I GAG-POL POLYPROTEIN"/>
    <property type="match status" value="1"/>
</dbReference>
<dbReference type="InterPro" id="IPR043502">
    <property type="entry name" value="DNA/RNA_pol_sf"/>
</dbReference>
<gene>
    <name evidence="1" type="ORF">MBM_05388</name>
</gene>
<dbReference type="Gene3D" id="3.10.10.10">
    <property type="entry name" value="HIV Type 1 Reverse Transcriptase, subunit A, domain 1"/>
    <property type="match status" value="1"/>
</dbReference>
<accession>K1XU10</accession>
<evidence type="ECO:0000313" key="2">
    <source>
        <dbReference type="Proteomes" id="UP000006753"/>
    </source>
</evidence>
<dbReference type="PANTHER" id="PTHR24559:SF444">
    <property type="entry name" value="REVERSE TRANSCRIPTASE DOMAIN-CONTAINING PROTEIN"/>
    <property type="match status" value="1"/>
</dbReference>
<evidence type="ECO:0000313" key="1">
    <source>
        <dbReference type="EMBL" id="EKD16094.1"/>
    </source>
</evidence>
<keyword evidence="2" id="KW-1185">Reference proteome</keyword>
<dbReference type="OrthoDB" id="3561867at2759"/>
<dbReference type="EMBL" id="JH921439">
    <property type="protein sequence ID" value="EKD16094.1"/>
    <property type="molecule type" value="Genomic_DNA"/>
</dbReference>
<dbReference type="InterPro" id="IPR053134">
    <property type="entry name" value="RNA-dir_DNA_polymerase"/>
</dbReference>
<dbReference type="SUPFAM" id="SSF56672">
    <property type="entry name" value="DNA/RNA polymerases"/>
    <property type="match status" value="1"/>
</dbReference>
<proteinExistence type="predicted"/>
<sequence>MSIFKLKLIKAYFIDNLNKGFIELLIALFTAPVLFAKKQDGSLRFCIDFRALNNLTRKDRYSFFLIDKTFAPPAKLNYVVYDKEMLAIIRSFNNFRAELAGSFY</sequence>
<dbReference type="InParanoid" id="K1XU10"/>
<organism evidence="1 2">
    <name type="scientific">Marssonina brunnea f. sp. multigermtubi (strain MB_m1)</name>
    <name type="common">Marssonina leaf spot fungus</name>
    <dbReference type="NCBI Taxonomy" id="1072389"/>
    <lineage>
        <taxon>Eukaryota</taxon>
        <taxon>Fungi</taxon>
        <taxon>Dikarya</taxon>
        <taxon>Ascomycota</taxon>
        <taxon>Pezizomycotina</taxon>
        <taxon>Leotiomycetes</taxon>
        <taxon>Helotiales</taxon>
        <taxon>Drepanopezizaceae</taxon>
        <taxon>Drepanopeziza</taxon>
    </lineage>
</organism>